<keyword evidence="2" id="KW-1185">Reference proteome</keyword>
<evidence type="ECO:0000313" key="2">
    <source>
        <dbReference type="Proteomes" id="UP001604277"/>
    </source>
</evidence>
<name>A0ABD1U9F6_9LAMI</name>
<sequence length="102" mass="11236">MEDGIEPEISLSSRFNIVSLLNSPISDRISPDSMFPVKSSTARLGKVVRHAEILPEMAFQSAMEHPSWMDEITTVNVGRAIYAPINGPAHPERIAFLDKSAD</sequence>
<protein>
    <submittedName>
        <fullName evidence="1">Uncharacterized protein</fullName>
    </submittedName>
</protein>
<organism evidence="1 2">
    <name type="scientific">Forsythia ovata</name>
    <dbReference type="NCBI Taxonomy" id="205694"/>
    <lineage>
        <taxon>Eukaryota</taxon>
        <taxon>Viridiplantae</taxon>
        <taxon>Streptophyta</taxon>
        <taxon>Embryophyta</taxon>
        <taxon>Tracheophyta</taxon>
        <taxon>Spermatophyta</taxon>
        <taxon>Magnoliopsida</taxon>
        <taxon>eudicotyledons</taxon>
        <taxon>Gunneridae</taxon>
        <taxon>Pentapetalae</taxon>
        <taxon>asterids</taxon>
        <taxon>lamiids</taxon>
        <taxon>Lamiales</taxon>
        <taxon>Oleaceae</taxon>
        <taxon>Forsythieae</taxon>
        <taxon>Forsythia</taxon>
    </lineage>
</organism>
<comment type="caution">
    <text evidence="1">The sequence shown here is derived from an EMBL/GenBank/DDBJ whole genome shotgun (WGS) entry which is preliminary data.</text>
</comment>
<reference evidence="2" key="1">
    <citation type="submission" date="2024-07" db="EMBL/GenBank/DDBJ databases">
        <title>Two chromosome-level genome assemblies of Korean endemic species Abeliophyllum distichum and Forsythia ovata (Oleaceae).</title>
        <authorList>
            <person name="Jang H."/>
        </authorList>
    </citation>
    <scope>NUCLEOTIDE SEQUENCE [LARGE SCALE GENOMIC DNA]</scope>
</reference>
<dbReference type="EMBL" id="JBFOLJ010000007">
    <property type="protein sequence ID" value="KAL2521655.1"/>
    <property type="molecule type" value="Genomic_DNA"/>
</dbReference>
<dbReference type="Proteomes" id="UP001604277">
    <property type="component" value="Unassembled WGS sequence"/>
</dbReference>
<gene>
    <name evidence="1" type="ORF">Fot_25578</name>
</gene>
<proteinExistence type="predicted"/>
<dbReference type="AlphaFoldDB" id="A0ABD1U9F6"/>
<accession>A0ABD1U9F6</accession>
<evidence type="ECO:0000313" key="1">
    <source>
        <dbReference type="EMBL" id="KAL2521655.1"/>
    </source>
</evidence>